<dbReference type="InterPro" id="IPR001646">
    <property type="entry name" value="5peptide_repeat"/>
</dbReference>
<keyword evidence="2" id="KW-1185">Reference proteome</keyword>
<proteinExistence type="predicted"/>
<dbReference type="InterPro" id="IPR051082">
    <property type="entry name" value="Pentapeptide-BTB/POZ_domain"/>
</dbReference>
<dbReference type="RefSeq" id="WP_193924094.1">
    <property type="nucleotide sequence ID" value="NZ_JADEWL010000121.1"/>
</dbReference>
<evidence type="ECO:0000313" key="2">
    <source>
        <dbReference type="Proteomes" id="UP000620559"/>
    </source>
</evidence>
<evidence type="ECO:0000313" key="1">
    <source>
        <dbReference type="EMBL" id="MBE9215849.1"/>
    </source>
</evidence>
<gene>
    <name evidence="1" type="ORF">IQ247_24835</name>
</gene>
<organism evidence="1 2">
    <name type="scientific">Plectonema cf. radiosum LEGE 06105</name>
    <dbReference type="NCBI Taxonomy" id="945769"/>
    <lineage>
        <taxon>Bacteria</taxon>
        <taxon>Bacillati</taxon>
        <taxon>Cyanobacteriota</taxon>
        <taxon>Cyanophyceae</taxon>
        <taxon>Oscillatoriophycideae</taxon>
        <taxon>Oscillatoriales</taxon>
        <taxon>Microcoleaceae</taxon>
        <taxon>Plectonema</taxon>
    </lineage>
</organism>
<dbReference type="SUPFAM" id="SSF141571">
    <property type="entry name" value="Pentapeptide repeat-like"/>
    <property type="match status" value="1"/>
</dbReference>
<sequence>MMKNFLYRLIGIEINQAPGMLLFDSVDAANNIAFMLHGDWDGCNGILVDKVDEIAINTAANLIEAKWCFAGASQVVLDRLTTDKLLHRYAIGDRNFINANLRCAELCSLILNDVNFSYAKLNFANLSQTNLSKANFTSADISQANLSHANLSQSILFKTNLQNVNLSHANLRNANLNYACLNSANLSEADLRGAKLSHTDLKGANLDGALF</sequence>
<protein>
    <submittedName>
        <fullName evidence="1">Pentapeptide repeat-containing protein</fullName>
    </submittedName>
</protein>
<dbReference type="Gene3D" id="2.160.20.80">
    <property type="entry name" value="E3 ubiquitin-protein ligase SopA"/>
    <property type="match status" value="1"/>
</dbReference>
<comment type="caution">
    <text evidence="1">The sequence shown here is derived from an EMBL/GenBank/DDBJ whole genome shotgun (WGS) entry which is preliminary data.</text>
</comment>
<reference evidence="1" key="1">
    <citation type="submission" date="2020-10" db="EMBL/GenBank/DDBJ databases">
        <authorList>
            <person name="Castelo-Branco R."/>
            <person name="Eusebio N."/>
            <person name="Adriana R."/>
            <person name="Vieira A."/>
            <person name="Brugerolle De Fraissinette N."/>
            <person name="Rezende De Castro R."/>
            <person name="Schneider M.P."/>
            <person name="Vasconcelos V."/>
            <person name="Leao P.N."/>
        </authorList>
    </citation>
    <scope>NUCLEOTIDE SEQUENCE</scope>
    <source>
        <strain evidence="1">LEGE 06105</strain>
    </source>
</reference>
<name>A0A8J7JVI4_9CYAN</name>
<dbReference type="Proteomes" id="UP000620559">
    <property type="component" value="Unassembled WGS sequence"/>
</dbReference>
<dbReference type="PANTHER" id="PTHR14136">
    <property type="entry name" value="BTB_POZ DOMAIN-CONTAINING PROTEIN KCTD9"/>
    <property type="match status" value="1"/>
</dbReference>
<dbReference type="Pfam" id="PF00805">
    <property type="entry name" value="Pentapeptide"/>
    <property type="match status" value="2"/>
</dbReference>
<accession>A0A8J7JVI4</accession>
<dbReference type="PANTHER" id="PTHR14136:SF17">
    <property type="entry name" value="BTB_POZ DOMAIN-CONTAINING PROTEIN KCTD9"/>
    <property type="match status" value="1"/>
</dbReference>
<dbReference type="EMBL" id="JADEWL010000121">
    <property type="protein sequence ID" value="MBE9215849.1"/>
    <property type="molecule type" value="Genomic_DNA"/>
</dbReference>
<dbReference type="AlphaFoldDB" id="A0A8J7JVI4"/>